<dbReference type="Pfam" id="PF02536">
    <property type="entry name" value="mTERF"/>
    <property type="match status" value="1"/>
</dbReference>
<keyword evidence="2" id="KW-0804">Transcription</keyword>
<dbReference type="InterPro" id="IPR003690">
    <property type="entry name" value="MTERF"/>
</dbReference>
<sequence length="403" mass="45391">MRMLNLKSVQCWRVDAGRLKPVQPGPCSPLPAQTVLFMKPQSATSFFCFSSTMLSSLRRSVSTSFNRVNYLINSCGLSEVEATAASKTVNFSTSTNPDSVLALLEINGFTKPHISRTISKFPSILICNPQKTLEPKFDFFKSEGFFSGIELAKFFSSNPTILESSLQDRIVPCCDTLKNIFEDDQNVVDIIKRHSWLLTGNFGIKDMMVNIGILRDEGVPQPDVIKLLIKQPSALTISTSKFKEIVQEINSMGFHPSKPMFLTCLEGLTSMSKATWEAKVNVYKKWGWSENEIQSAFEKHPQCMIQSEKKTMSTMDYLVNEMGYDQSLIAKCPRILTYSLEKRIMPRCDVIQLLVSQGQIKKPALSAILTICENAFLKKYVNKYEAKVPELLKVYRTSLDSTS</sequence>
<evidence type="ECO:0000256" key="3">
    <source>
        <dbReference type="ARBA" id="ARBA00022946"/>
    </source>
</evidence>
<dbReference type="SMART" id="SM00733">
    <property type="entry name" value="Mterf"/>
    <property type="match status" value="7"/>
</dbReference>
<protein>
    <submittedName>
        <fullName evidence="4">Uncharacterized protein</fullName>
    </submittedName>
</protein>
<dbReference type="FunFam" id="1.25.70.10:FF:000001">
    <property type="entry name" value="Mitochondrial transcription termination factor-like"/>
    <property type="match status" value="1"/>
</dbReference>
<dbReference type="Gramene" id="RZC76648">
    <property type="protein sequence ID" value="RZC76648"/>
    <property type="gene ID" value="C5167_000783"/>
</dbReference>
<dbReference type="OrthoDB" id="637682at2759"/>
<dbReference type="PANTHER" id="PTHR13068:SF166">
    <property type="entry name" value="TRANSCRIPTION TERMINATION FACTOR MTERF15, MITOCHONDRIAL-LIKE"/>
    <property type="match status" value="1"/>
</dbReference>
<dbReference type="OMA" id="MLVFSHV"/>
<dbReference type="Proteomes" id="UP000316621">
    <property type="component" value="Chromosome 9"/>
</dbReference>
<dbReference type="PANTHER" id="PTHR13068">
    <property type="entry name" value="CGI-12 PROTEIN-RELATED"/>
    <property type="match status" value="1"/>
</dbReference>
<dbReference type="InterPro" id="IPR038538">
    <property type="entry name" value="MTERF_sf"/>
</dbReference>
<proteinExistence type="inferred from homology"/>
<gene>
    <name evidence="4" type="ORF">C5167_000783</name>
</gene>
<keyword evidence="5" id="KW-1185">Reference proteome</keyword>
<evidence type="ECO:0000256" key="1">
    <source>
        <dbReference type="ARBA" id="ARBA00007692"/>
    </source>
</evidence>
<dbReference type="GO" id="GO:0003676">
    <property type="term" value="F:nucleic acid binding"/>
    <property type="evidence" value="ECO:0007669"/>
    <property type="project" value="InterPro"/>
</dbReference>
<dbReference type="AlphaFoldDB" id="A0A4Y7KWU6"/>
<reference evidence="4 5" key="1">
    <citation type="journal article" date="2018" name="Science">
        <title>The opium poppy genome and morphinan production.</title>
        <authorList>
            <person name="Guo L."/>
            <person name="Winzer T."/>
            <person name="Yang X."/>
            <person name="Li Y."/>
            <person name="Ning Z."/>
            <person name="He Z."/>
            <person name="Teodor R."/>
            <person name="Lu Y."/>
            <person name="Bowser T.A."/>
            <person name="Graham I.A."/>
            <person name="Ye K."/>
        </authorList>
    </citation>
    <scope>NUCLEOTIDE SEQUENCE [LARGE SCALE GENOMIC DNA]</scope>
    <source>
        <strain evidence="5">cv. HN1</strain>
        <tissue evidence="4">Leaves</tissue>
    </source>
</reference>
<name>A0A4Y7KWU6_PAPSO</name>
<comment type="similarity">
    <text evidence="1">Belongs to the mTERF family.</text>
</comment>
<accession>A0A4Y7KWU6</accession>
<evidence type="ECO:0000313" key="5">
    <source>
        <dbReference type="Proteomes" id="UP000316621"/>
    </source>
</evidence>
<evidence type="ECO:0000256" key="2">
    <source>
        <dbReference type="ARBA" id="ARBA00022472"/>
    </source>
</evidence>
<dbReference type="Gene3D" id="1.25.70.10">
    <property type="entry name" value="Transcription termination factor 3, mitochondrial"/>
    <property type="match status" value="1"/>
</dbReference>
<organism evidence="4 5">
    <name type="scientific">Papaver somniferum</name>
    <name type="common">Opium poppy</name>
    <dbReference type="NCBI Taxonomy" id="3469"/>
    <lineage>
        <taxon>Eukaryota</taxon>
        <taxon>Viridiplantae</taxon>
        <taxon>Streptophyta</taxon>
        <taxon>Embryophyta</taxon>
        <taxon>Tracheophyta</taxon>
        <taxon>Spermatophyta</taxon>
        <taxon>Magnoliopsida</taxon>
        <taxon>Ranunculales</taxon>
        <taxon>Papaveraceae</taxon>
        <taxon>Papaveroideae</taxon>
        <taxon>Papaver</taxon>
    </lineage>
</organism>
<keyword evidence="2" id="KW-0805">Transcription regulation</keyword>
<dbReference type="GO" id="GO:0006353">
    <property type="term" value="P:DNA-templated transcription termination"/>
    <property type="evidence" value="ECO:0007669"/>
    <property type="project" value="UniProtKB-KW"/>
</dbReference>
<keyword evidence="3" id="KW-0809">Transit peptide</keyword>
<keyword evidence="2" id="KW-0806">Transcription termination</keyword>
<evidence type="ECO:0000313" key="4">
    <source>
        <dbReference type="EMBL" id="RZC76648.1"/>
    </source>
</evidence>
<dbReference type="EMBL" id="CM010723">
    <property type="protein sequence ID" value="RZC76648.1"/>
    <property type="molecule type" value="Genomic_DNA"/>
</dbReference>